<evidence type="ECO:0000259" key="6">
    <source>
        <dbReference type="PROSITE" id="PS51123"/>
    </source>
</evidence>
<dbReference type="STRING" id="83449.BON30_09135"/>
<dbReference type="PROSITE" id="PS51257">
    <property type="entry name" value="PROKAR_LIPOPROTEIN"/>
    <property type="match status" value="1"/>
</dbReference>
<dbReference type="PANTHER" id="PTHR30329:SF21">
    <property type="entry name" value="LIPOPROTEIN YIAD-RELATED"/>
    <property type="match status" value="1"/>
</dbReference>
<evidence type="ECO:0000256" key="4">
    <source>
        <dbReference type="PROSITE-ProRule" id="PRU00473"/>
    </source>
</evidence>
<sequence>MRRISMVAGLALAVAVLTGCPPTYPNCKSDETCQEKGEVCVNGTCQECSTDANCKEGFACQGNKCVPKAPECSRDEQCTGGQICEGGKCSAPQCTAKADCPGAQDCQKGRCALPPGACNSSTDCADGQECQDNKCVAASAPQAQCNWEPILFGFNEYTLPSDAQGRLGELAQCIKDAGSGRIELAGHADERGTEEYNLQLSNKRAASVRKYLLDLGIPANRLKAVGYGENRPAEQGATEEAWAANRRVEFVR</sequence>
<dbReference type="InterPro" id="IPR050330">
    <property type="entry name" value="Bact_OuterMem_StrucFunc"/>
</dbReference>
<accession>A0A1L9BFM1</accession>
<feature type="chain" id="PRO_5012860590" evidence="5">
    <location>
        <begin position="26"/>
        <end position="252"/>
    </location>
</feature>
<reference evidence="7 8" key="2">
    <citation type="submission" date="2016-12" db="EMBL/GenBank/DDBJ databases">
        <title>Draft Genome Sequence of Cystobacter ferrugineus Strain Cbfe23.</title>
        <authorList>
            <person name="Akbar S."/>
            <person name="Dowd S.E."/>
            <person name="Stevens D.C."/>
        </authorList>
    </citation>
    <scope>NUCLEOTIDE SEQUENCE [LARGE SCALE GENOMIC DNA]</scope>
    <source>
        <strain evidence="7 8">Cbfe23</strain>
    </source>
</reference>
<evidence type="ECO:0000256" key="1">
    <source>
        <dbReference type="ARBA" id="ARBA00004442"/>
    </source>
</evidence>
<feature type="signal peptide" evidence="5">
    <location>
        <begin position="1"/>
        <end position="25"/>
    </location>
</feature>
<comment type="caution">
    <text evidence="7">The sequence shown here is derived from an EMBL/GenBank/DDBJ whole genome shotgun (WGS) entry which is preliminary data.</text>
</comment>
<dbReference type="PRINTS" id="PR01021">
    <property type="entry name" value="OMPADOMAIN"/>
</dbReference>
<keyword evidence="3" id="KW-0998">Cell outer membrane</keyword>
<evidence type="ECO:0000256" key="3">
    <source>
        <dbReference type="ARBA" id="ARBA00023237"/>
    </source>
</evidence>
<dbReference type="GO" id="GO:0009279">
    <property type="term" value="C:cell outer membrane"/>
    <property type="evidence" value="ECO:0007669"/>
    <property type="project" value="UniProtKB-SubCell"/>
</dbReference>
<evidence type="ECO:0000256" key="2">
    <source>
        <dbReference type="ARBA" id="ARBA00023136"/>
    </source>
</evidence>
<dbReference type="AlphaFoldDB" id="A0A1L9BFM1"/>
<evidence type="ECO:0000256" key="5">
    <source>
        <dbReference type="SAM" id="SignalP"/>
    </source>
</evidence>
<keyword evidence="8" id="KW-1185">Reference proteome</keyword>
<dbReference type="Gene3D" id="3.30.1330.60">
    <property type="entry name" value="OmpA-like domain"/>
    <property type="match status" value="1"/>
</dbReference>
<dbReference type="Pfam" id="PF00691">
    <property type="entry name" value="OmpA"/>
    <property type="match status" value="1"/>
</dbReference>
<reference evidence="8" key="1">
    <citation type="submission" date="2016-11" db="EMBL/GenBank/DDBJ databases">
        <authorList>
            <person name="Shukria A."/>
            <person name="Stevens D.C."/>
        </authorList>
    </citation>
    <scope>NUCLEOTIDE SEQUENCE [LARGE SCALE GENOMIC DNA]</scope>
    <source>
        <strain evidence="8">Cbfe23</strain>
    </source>
</reference>
<name>A0A1L9BFM1_9BACT</name>
<comment type="subcellular location">
    <subcellularLocation>
        <location evidence="1">Cell outer membrane</location>
    </subcellularLocation>
</comment>
<dbReference type="InterPro" id="IPR036737">
    <property type="entry name" value="OmpA-like_sf"/>
</dbReference>
<dbReference type="InterPro" id="IPR006664">
    <property type="entry name" value="OMP_bac"/>
</dbReference>
<keyword evidence="2 4" id="KW-0472">Membrane</keyword>
<evidence type="ECO:0000313" key="8">
    <source>
        <dbReference type="Proteomes" id="UP000182229"/>
    </source>
</evidence>
<organism evidence="7 8">
    <name type="scientific">Cystobacter ferrugineus</name>
    <dbReference type="NCBI Taxonomy" id="83449"/>
    <lineage>
        <taxon>Bacteria</taxon>
        <taxon>Pseudomonadati</taxon>
        <taxon>Myxococcota</taxon>
        <taxon>Myxococcia</taxon>
        <taxon>Myxococcales</taxon>
        <taxon>Cystobacterineae</taxon>
        <taxon>Archangiaceae</taxon>
        <taxon>Cystobacter</taxon>
    </lineage>
</organism>
<dbReference type="PROSITE" id="PS51123">
    <property type="entry name" value="OMPA_2"/>
    <property type="match status" value="1"/>
</dbReference>
<dbReference type="EMBL" id="MPIN01000002">
    <property type="protein sequence ID" value="OJH41059.1"/>
    <property type="molecule type" value="Genomic_DNA"/>
</dbReference>
<dbReference type="PANTHER" id="PTHR30329">
    <property type="entry name" value="STATOR ELEMENT OF FLAGELLAR MOTOR COMPLEX"/>
    <property type="match status" value="1"/>
</dbReference>
<dbReference type="Proteomes" id="UP000182229">
    <property type="component" value="Unassembled WGS sequence"/>
</dbReference>
<dbReference type="InterPro" id="IPR006665">
    <property type="entry name" value="OmpA-like"/>
</dbReference>
<evidence type="ECO:0000313" key="7">
    <source>
        <dbReference type="EMBL" id="OJH41059.1"/>
    </source>
</evidence>
<dbReference type="OrthoDB" id="9809164at2"/>
<dbReference type="RefSeq" id="WP_071897495.1">
    <property type="nucleotide sequence ID" value="NZ_MPIN01000002.1"/>
</dbReference>
<protein>
    <submittedName>
        <fullName evidence="7">Cell envelope biogenesis protein OmpA</fullName>
    </submittedName>
</protein>
<dbReference type="SUPFAM" id="SSF103088">
    <property type="entry name" value="OmpA-like"/>
    <property type="match status" value="1"/>
</dbReference>
<proteinExistence type="predicted"/>
<keyword evidence="5" id="KW-0732">Signal</keyword>
<feature type="domain" description="OmpA-like" evidence="6">
    <location>
        <begin position="139"/>
        <end position="252"/>
    </location>
</feature>
<gene>
    <name evidence="7" type="ORF">BON30_09135</name>
</gene>
<dbReference type="CDD" id="cd07185">
    <property type="entry name" value="OmpA_C-like"/>
    <property type="match status" value="1"/>
</dbReference>